<proteinExistence type="predicted"/>
<name>A0A7K1SYZ1_9SPHI</name>
<keyword evidence="2" id="KW-1185">Reference proteome</keyword>
<evidence type="ECO:0000313" key="2">
    <source>
        <dbReference type="Proteomes" id="UP000462014"/>
    </source>
</evidence>
<protein>
    <submittedName>
        <fullName evidence="1">Uncharacterized protein</fullName>
    </submittedName>
</protein>
<sequence>MKKTNTKTLLSFHRQGSILSKKAVLALLLILQTFLWQTAVFAQNRTIRGKITDEKGLGLPGVLQ</sequence>
<accession>A0A7K1SYZ1</accession>
<reference evidence="1 2" key="1">
    <citation type="submission" date="2019-12" db="EMBL/GenBank/DDBJ databases">
        <title>Mucilaginibacter sp. HMF7410 genome sequencing and assembly.</title>
        <authorList>
            <person name="Kang H."/>
            <person name="Cha I."/>
            <person name="Kim H."/>
            <person name="Joh K."/>
        </authorList>
    </citation>
    <scope>NUCLEOTIDE SEQUENCE [LARGE SCALE GENOMIC DNA]</scope>
    <source>
        <strain evidence="1 2">HMF7410</strain>
    </source>
</reference>
<dbReference type="AlphaFoldDB" id="A0A7K1SYZ1"/>
<dbReference type="EMBL" id="WPIK01000011">
    <property type="protein sequence ID" value="MVN22529.1"/>
    <property type="molecule type" value="Genomic_DNA"/>
</dbReference>
<comment type="caution">
    <text evidence="1">The sequence shown here is derived from an EMBL/GenBank/DDBJ whole genome shotgun (WGS) entry which is preliminary data.</text>
</comment>
<evidence type="ECO:0000313" key="1">
    <source>
        <dbReference type="EMBL" id="MVN22529.1"/>
    </source>
</evidence>
<dbReference type="RefSeq" id="WP_157567876.1">
    <property type="nucleotide sequence ID" value="NZ_WPIK01000011.1"/>
</dbReference>
<organism evidence="1 2">
    <name type="scientific">Mucilaginibacter arboris</name>
    <dbReference type="NCBI Taxonomy" id="2682090"/>
    <lineage>
        <taxon>Bacteria</taxon>
        <taxon>Pseudomonadati</taxon>
        <taxon>Bacteroidota</taxon>
        <taxon>Sphingobacteriia</taxon>
        <taxon>Sphingobacteriales</taxon>
        <taxon>Sphingobacteriaceae</taxon>
        <taxon>Mucilaginibacter</taxon>
    </lineage>
</organism>
<dbReference type="Proteomes" id="UP000462014">
    <property type="component" value="Unassembled WGS sequence"/>
</dbReference>
<gene>
    <name evidence="1" type="ORF">GO621_13405</name>
</gene>